<evidence type="ECO:0000313" key="2">
    <source>
        <dbReference type="EMBL" id="KAK2590333.1"/>
    </source>
</evidence>
<proteinExistence type="predicted"/>
<feature type="region of interest" description="Disordered" evidence="1">
    <location>
        <begin position="69"/>
        <end position="165"/>
    </location>
</feature>
<organism evidence="2 3">
    <name type="scientific">Conoideocrella luteorostrata</name>
    <dbReference type="NCBI Taxonomy" id="1105319"/>
    <lineage>
        <taxon>Eukaryota</taxon>
        <taxon>Fungi</taxon>
        <taxon>Dikarya</taxon>
        <taxon>Ascomycota</taxon>
        <taxon>Pezizomycotina</taxon>
        <taxon>Sordariomycetes</taxon>
        <taxon>Hypocreomycetidae</taxon>
        <taxon>Hypocreales</taxon>
        <taxon>Clavicipitaceae</taxon>
        <taxon>Conoideocrella</taxon>
    </lineage>
</organism>
<feature type="compositionally biased region" description="Polar residues" evidence="1">
    <location>
        <begin position="154"/>
        <end position="165"/>
    </location>
</feature>
<evidence type="ECO:0000256" key="1">
    <source>
        <dbReference type="SAM" id="MobiDB-lite"/>
    </source>
</evidence>
<dbReference type="Proteomes" id="UP001251528">
    <property type="component" value="Unassembled WGS sequence"/>
</dbReference>
<reference evidence="2" key="1">
    <citation type="submission" date="2023-06" db="EMBL/GenBank/DDBJ databases">
        <title>Conoideocrella luteorostrata (Hypocreales: Clavicipitaceae), a potential biocontrol fungus for elongate hemlock scale in United States Christmas tree production areas.</title>
        <authorList>
            <person name="Barrett H."/>
            <person name="Lovett B."/>
            <person name="Macias A.M."/>
            <person name="Stajich J.E."/>
            <person name="Kasson M.T."/>
        </authorList>
    </citation>
    <scope>NUCLEOTIDE SEQUENCE</scope>
    <source>
        <strain evidence="2">ARSEF 14590</strain>
    </source>
</reference>
<keyword evidence="3" id="KW-1185">Reference proteome</keyword>
<feature type="compositionally biased region" description="Low complexity" evidence="1">
    <location>
        <begin position="134"/>
        <end position="144"/>
    </location>
</feature>
<comment type="caution">
    <text evidence="2">The sequence shown here is derived from an EMBL/GenBank/DDBJ whole genome shotgun (WGS) entry which is preliminary data.</text>
</comment>
<dbReference type="EMBL" id="JASWJB010000452">
    <property type="protein sequence ID" value="KAK2590333.1"/>
    <property type="molecule type" value="Genomic_DNA"/>
</dbReference>
<evidence type="ECO:0000313" key="3">
    <source>
        <dbReference type="Proteomes" id="UP001251528"/>
    </source>
</evidence>
<gene>
    <name evidence="2" type="ORF">QQS21_011976</name>
</gene>
<sequence>MVADGGLIVGLRPHGKWGDAGVHREGRGNRADHSTTRIRIRGWGLLEVEKYKDGGDFHELLWVTKSQTQRKNLAANRKDPPRKVLGETSAKAQIENMCRRDGIPPPWQAGLESSFENPAKVEKDVTRRRALRNSQARESSASEQQPRKQRGLGASSNEPSDHPNANEQRLQRLEAMMIDMGEARKTLNKTMATMAEMLKDSCD</sequence>
<feature type="compositionally biased region" description="Basic and acidic residues" evidence="1">
    <location>
        <begin position="76"/>
        <end position="85"/>
    </location>
</feature>
<name>A0AAJ0CC18_9HYPO</name>
<accession>A0AAJ0CC18</accession>
<protein>
    <submittedName>
        <fullName evidence="2">Uncharacterized protein</fullName>
    </submittedName>
</protein>
<dbReference type="AlphaFoldDB" id="A0AAJ0CC18"/>